<organism evidence="2 3">
    <name type="scientific">Thiothrix lacustris</name>
    <dbReference type="NCBI Taxonomy" id="525917"/>
    <lineage>
        <taxon>Bacteria</taxon>
        <taxon>Pseudomonadati</taxon>
        <taxon>Pseudomonadota</taxon>
        <taxon>Gammaproteobacteria</taxon>
        <taxon>Thiotrichales</taxon>
        <taxon>Thiotrichaceae</taxon>
        <taxon>Thiothrix</taxon>
    </lineage>
</organism>
<dbReference type="Pfam" id="PF01381">
    <property type="entry name" value="HTH_3"/>
    <property type="match status" value="1"/>
</dbReference>
<protein>
    <recommendedName>
        <fullName evidence="1">HTH cro/C1-type domain-containing protein</fullName>
    </recommendedName>
</protein>
<evidence type="ECO:0000313" key="2">
    <source>
        <dbReference type="EMBL" id="OQX05973.1"/>
    </source>
</evidence>
<dbReference type="SMART" id="SM00530">
    <property type="entry name" value="HTH_XRE"/>
    <property type="match status" value="1"/>
</dbReference>
<dbReference type="CDD" id="cd00093">
    <property type="entry name" value="HTH_XRE"/>
    <property type="match status" value="1"/>
</dbReference>
<dbReference type="GO" id="GO:0003677">
    <property type="term" value="F:DNA binding"/>
    <property type="evidence" value="ECO:0007669"/>
    <property type="project" value="InterPro"/>
</dbReference>
<dbReference type="Proteomes" id="UP000192491">
    <property type="component" value="Unassembled WGS sequence"/>
</dbReference>
<evidence type="ECO:0000313" key="3">
    <source>
        <dbReference type="Proteomes" id="UP000192491"/>
    </source>
</evidence>
<proteinExistence type="predicted"/>
<name>A0A1Y1QHL3_9GAMM</name>
<dbReference type="PROSITE" id="PS50943">
    <property type="entry name" value="HTH_CROC1"/>
    <property type="match status" value="1"/>
</dbReference>
<dbReference type="STRING" id="1123401.GCA_000621325_02633"/>
<comment type="caution">
    <text evidence="2">The sequence shown here is derived from an EMBL/GenBank/DDBJ whole genome shotgun (WGS) entry which is preliminary data.</text>
</comment>
<feature type="domain" description="HTH cro/C1-type" evidence="1">
    <location>
        <begin position="7"/>
        <end position="60"/>
    </location>
</feature>
<dbReference type="SUPFAM" id="SSF47413">
    <property type="entry name" value="lambda repressor-like DNA-binding domains"/>
    <property type="match status" value="1"/>
</dbReference>
<evidence type="ECO:0000259" key="1">
    <source>
        <dbReference type="PROSITE" id="PS50943"/>
    </source>
</evidence>
<gene>
    <name evidence="2" type="ORF">BWK73_32145</name>
</gene>
<dbReference type="Gene3D" id="1.10.260.40">
    <property type="entry name" value="lambda repressor-like DNA-binding domains"/>
    <property type="match status" value="1"/>
</dbReference>
<dbReference type="EMBL" id="MTEJ01000265">
    <property type="protein sequence ID" value="OQX05973.1"/>
    <property type="molecule type" value="Genomic_DNA"/>
</dbReference>
<dbReference type="InterPro" id="IPR001387">
    <property type="entry name" value="Cro/C1-type_HTH"/>
</dbReference>
<accession>A0A1Y1QHL3</accession>
<sequence length="104" mass="11731">MLIHDQIRTRRRYFGLTQAAMKTRIGMGQQQYQRIEAGGNANLDTLKLIADGLNAELMLIPRNRVQAVLALLNSTETNPIPDDAIPLENPWQDLLGDLYEETTP</sequence>
<dbReference type="AlphaFoldDB" id="A0A1Y1QHL3"/>
<dbReference type="InterPro" id="IPR010982">
    <property type="entry name" value="Lambda_DNA-bd_dom_sf"/>
</dbReference>
<reference evidence="2 3" key="1">
    <citation type="submission" date="2017-01" db="EMBL/GenBank/DDBJ databases">
        <title>Novel large sulfur bacteria in the metagenomes of groundwater-fed chemosynthetic microbial mats in the Lake Huron basin.</title>
        <authorList>
            <person name="Sharrar A.M."/>
            <person name="Flood B.E."/>
            <person name="Bailey J.V."/>
            <person name="Jones D.S."/>
            <person name="Biddanda B."/>
            <person name="Ruberg S.A."/>
            <person name="Marcus D.N."/>
            <person name="Dick G.J."/>
        </authorList>
    </citation>
    <scope>NUCLEOTIDE SEQUENCE [LARGE SCALE GENOMIC DNA]</scope>
    <source>
        <strain evidence="2">A8</strain>
    </source>
</reference>